<keyword evidence="2" id="KW-1185">Reference proteome</keyword>
<reference evidence="1 2" key="1">
    <citation type="journal article" date="2020" name="BMC Genomics">
        <title>Intraspecific diversification of the crop wild relative Brassica cretica Lam. using demographic model selection.</title>
        <authorList>
            <person name="Kioukis A."/>
            <person name="Michalopoulou V.A."/>
            <person name="Briers L."/>
            <person name="Pirintsos S."/>
            <person name="Studholme D.J."/>
            <person name="Pavlidis P."/>
            <person name="Sarris P.F."/>
        </authorList>
    </citation>
    <scope>NUCLEOTIDE SEQUENCE [LARGE SCALE GENOMIC DNA]</scope>
    <source>
        <strain evidence="2">cv. PFS-1207/04</strain>
    </source>
</reference>
<evidence type="ECO:0000313" key="2">
    <source>
        <dbReference type="Proteomes" id="UP000266723"/>
    </source>
</evidence>
<name>A0ABQ7BHQ6_BRACR</name>
<protein>
    <recommendedName>
        <fullName evidence="3">Expansin</fullName>
    </recommendedName>
</protein>
<gene>
    <name evidence="1" type="ORF">DY000_02038833</name>
</gene>
<dbReference type="Proteomes" id="UP000266723">
    <property type="component" value="Unassembled WGS sequence"/>
</dbReference>
<evidence type="ECO:0000313" key="1">
    <source>
        <dbReference type="EMBL" id="KAF3532134.1"/>
    </source>
</evidence>
<organism evidence="1 2">
    <name type="scientific">Brassica cretica</name>
    <name type="common">Mustard</name>
    <dbReference type="NCBI Taxonomy" id="69181"/>
    <lineage>
        <taxon>Eukaryota</taxon>
        <taxon>Viridiplantae</taxon>
        <taxon>Streptophyta</taxon>
        <taxon>Embryophyta</taxon>
        <taxon>Tracheophyta</taxon>
        <taxon>Spermatophyta</taxon>
        <taxon>Magnoliopsida</taxon>
        <taxon>eudicotyledons</taxon>
        <taxon>Gunneridae</taxon>
        <taxon>Pentapetalae</taxon>
        <taxon>rosids</taxon>
        <taxon>malvids</taxon>
        <taxon>Brassicales</taxon>
        <taxon>Brassicaceae</taxon>
        <taxon>Brassiceae</taxon>
        <taxon>Brassica</taxon>
    </lineage>
</organism>
<evidence type="ECO:0008006" key="3">
    <source>
        <dbReference type="Google" id="ProtNLM"/>
    </source>
</evidence>
<dbReference type="EMBL" id="QGKV02001507">
    <property type="protein sequence ID" value="KAF3532134.1"/>
    <property type="molecule type" value="Genomic_DNA"/>
</dbReference>
<accession>A0ABQ7BHQ6</accession>
<proteinExistence type="predicted"/>
<sequence>MGEWLRRFGRGVVMVGVGGYCDGQMVVMVGSNGCNPLVGWFNCLRPKDTNAGANGCNPCHKHLIAPTIASLGHIPCFYIYPSPFSPYGISYFPKSPNTLCERERKWVKWQTVKTEWLTHTGELSGSLVRQSDKAVGRN</sequence>
<comment type="caution">
    <text evidence="1">The sequence shown here is derived from an EMBL/GenBank/DDBJ whole genome shotgun (WGS) entry which is preliminary data.</text>
</comment>